<organism evidence="2 3">
    <name type="scientific">Flavobacterium akiainvivens</name>
    <dbReference type="NCBI Taxonomy" id="1202724"/>
    <lineage>
        <taxon>Bacteria</taxon>
        <taxon>Pseudomonadati</taxon>
        <taxon>Bacteroidota</taxon>
        <taxon>Flavobacteriia</taxon>
        <taxon>Flavobacteriales</taxon>
        <taxon>Flavobacteriaceae</taxon>
        <taxon>Flavobacterium</taxon>
    </lineage>
</organism>
<name>A0A0M9VIG2_9FLAO</name>
<evidence type="ECO:0000313" key="2">
    <source>
        <dbReference type="EMBL" id="KOS06636.1"/>
    </source>
</evidence>
<dbReference type="Proteomes" id="UP000037755">
    <property type="component" value="Unassembled WGS sequence"/>
</dbReference>
<gene>
    <name evidence="2" type="ORF">AM493_11785</name>
</gene>
<dbReference type="EMBL" id="LIYD01000005">
    <property type="protein sequence ID" value="KOS06636.1"/>
    <property type="molecule type" value="Genomic_DNA"/>
</dbReference>
<evidence type="ECO:0000313" key="3">
    <source>
        <dbReference type="Proteomes" id="UP000037755"/>
    </source>
</evidence>
<dbReference type="GO" id="GO:0051537">
    <property type="term" value="F:2 iron, 2 sulfur cluster binding"/>
    <property type="evidence" value="ECO:0007669"/>
    <property type="project" value="InterPro"/>
</dbReference>
<accession>A0A0M9VIG2</accession>
<comment type="caution">
    <text evidence="2">The sequence shown here is derived from an EMBL/GenBank/DDBJ whole genome shotgun (WGS) entry which is preliminary data.</text>
</comment>
<feature type="signal peptide" evidence="1">
    <location>
        <begin position="1"/>
        <end position="18"/>
    </location>
</feature>
<dbReference type="PROSITE" id="PS51257">
    <property type="entry name" value="PROKAR_LIPOPROTEIN"/>
    <property type="match status" value="1"/>
</dbReference>
<dbReference type="InterPro" id="IPR036922">
    <property type="entry name" value="Rieske_2Fe-2S_sf"/>
</dbReference>
<dbReference type="Gene3D" id="2.102.10.10">
    <property type="entry name" value="Rieske [2Fe-2S] iron-sulphur domain"/>
    <property type="match status" value="1"/>
</dbReference>
<feature type="chain" id="PRO_5005839273" description="Rieske domain-containing protein" evidence="1">
    <location>
        <begin position="19"/>
        <end position="143"/>
    </location>
</feature>
<sequence>MKKYLTLLLALPFFISCASDDFNYNNPHLPSGYNFSVDIDMSLPLYSPLQFTGNPVKIGINNVGINGIIVMNTGSGFTAYEATCPNQDISSCSEMYINGINAVCPCDDVEYSLFTGQPNADLRYSMMPYRIEILSPTYLRITN</sequence>
<dbReference type="SUPFAM" id="SSF50022">
    <property type="entry name" value="ISP domain"/>
    <property type="match status" value="1"/>
</dbReference>
<keyword evidence="1" id="KW-0732">Signal</keyword>
<evidence type="ECO:0008006" key="4">
    <source>
        <dbReference type="Google" id="ProtNLM"/>
    </source>
</evidence>
<dbReference type="AlphaFoldDB" id="A0A0M9VIG2"/>
<keyword evidence="3" id="KW-1185">Reference proteome</keyword>
<proteinExistence type="predicted"/>
<reference evidence="2 3" key="1">
    <citation type="submission" date="2015-08" db="EMBL/GenBank/DDBJ databases">
        <title>Whole genome sequence of Flavobacterium akiainvivens IK-1T, from decaying Wikstroemia oahuensis, an endemic Hawaiian shrub.</title>
        <authorList>
            <person name="Wan X."/>
            <person name="Hou S."/>
            <person name="Saito J."/>
            <person name="Donachie S."/>
        </authorList>
    </citation>
    <scope>NUCLEOTIDE SEQUENCE [LARGE SCALE GENOMIC DNA]</scope>
    <source>
        <strain evidence="2 3">IK-1</strain>
    </source>
</reference>
<dbReference type="STRING" id="1202724.AM493_11785"/>
<dbReference type="PATRIC" id="fig|1202724.3.peg.2441"/>
<dbReference type="RefSeq" id="WP_054408240.1">
    <property type="nucleotide sequence ID" value="NZ_FOYA01000001.1"/>
</dbReference>
<evidence type="ECO:0000256" key="1">
    <source>
        <dbReference type="SAM" id="SignalP"/>
    </source>
</evidence>
<dbReference type="OrthoDB" id="1201186at2"/>
<protein>
    <recommendedName>
        <fullName evidence="4">Rieske domain-containing protein</fullName>
    </recommendedName>
</protein>